<proteinExistence type="predicted"/>
<dbReference type="EMBL" id="BMSX01000012">
    <property type="protein sequence ID" value="GGR28675.1"/>
    <property type="molecule type" value="Genomic_DNA"/>
</dbReference>
<comment type="caution">
    <text evidence="1">The sequence shown here is derived from an EMBL/GenBank/DDBJ whole genome shotgun (WGS) entry which is preliminary data.</text>
</comment>
<gene>
    <name evidence="1" type="ORF">GCM10010251_51030</name>
</gene>
<name>A0A918FEJ2_9ACTN</name>
<dbReference type="Proteomes" id="UP000658320">
    <property type="component" value="Unassembled WGS sequence"/>
</dbReference>
<protein>
    <submittedName>
        <fullName evidence="1">Uncharacterized protein</fullName>
    </submittedName>
</protein>
<reference evidence="1" key="1">
    <citation type="journal article" date="2014" name="Int. J. Syst. Evol. Microbiol.">
        <title>Complete genome sequence of Corynebacterium casei LMG S-19264T (=DSM 44701T), isolated from a smear-ripened cheese.</title>
        <authorList>
            <consortium name="US DOE Joint Genome Institute (JGI-PGF)"/>
            <person name="Walter F."/>
            <person name="Albersmeier A."/>
            <person name="Kalinowski J."/>
            <person name="Ruckert C."/>
        </authorList>
    </citation>
    <scope>NUCLEOTIDE SEQUENCE</scope>
    <source>
        <strain evidence="1">JCM 4346</strain>
    </source>
</reference>
<accession>A0A918FEJ2</accession>
<evidence type="ECO:0000313" key="2">
    <source>
        <dbReference type="Proteomes" id="UP000658320"/>
    </source>
</evidence>
<reference evidence="1" key="2">
    <citation type="submission" date="2020-09" db="EMBL/GenBank/DDBJ databases">
        <authorList>
            <person name="Sun Q."/>
            <person name="Ohkuma M."/>
        </authorList>
    </citation>
    <scope>NUCLEOTIDE SEQUENCE</scope>
    <source>
        <strain evidence="1">JCM 4346</strain>
    </source>
</reference>
<organism evidence="1 2">
    <name type="scientific">Streptomyces aurantiogriseus</name>
    <dbReference type="NCBI Taxonomy" id="66870"/>
    <lineage>
        <taxon>Bacteria</taxon>
        <taxon>Bacillati</taxon>
        <taxon>Actinomycetota</taxon>
        <taxon>Actinomycetes</taxon>
        <taxon>Kitasatosporales</taxon>
        <taxon>Streptomycetaceae</taxon>
        <taxon>Streptomyces</taxon>
    </lineage>
</organism>
<sequence>MTAFRPGQSPPDVRTPMRIARNNLLHVGRVRTTLSGSIPATLAARGGGAEAHVRLLDVPAHLCGCTVRRAADGTLKSR</sequence>
<keyword evidence="2" id="KW-1185">Reference proteome</keyword>
<evidence type="ECO:0000313" key="1">
    <source>
        <dbReference type="EMBL" id="GGR28675.1"/>
    </source>
</evidence>
<dbReference type="AlphaFoldDB" id="A0A918FEJ2"/>